<evidence type="ECO:0000313" key="2">
    <source>
        <dbReference type="Proteomes" id="UP001516023"/>
    </source>
</evidence>
<sequence>MTLMLFFPLSQRCGHIGCEQRAHLPVLGGGHSKCHFQTTHIGNASTAGTRNHGGKKKRVKILRILCSSSKGCLSNDAVVVNSDDTSESNSSVLNESLGGHEVCIDIPIVMHGDDYVLSDVPWLASLQEELNVIELQRDELDHSFC</sequence>
<organism evidence="1 2">
    <name type="scientific">Cyclotella cryptica</name>
    <dbReference type="NCBI Taxonomy" id="29204"/>
    <lineage>
        <taxon>Eukaryota</taxon>
        <taxon>Sar</taxon>
        <taxon>Stramenopiles</taxon>
        <taxon>Ochrophyta</taxon>
        <taxon>Bacillariophyta</taxon>
        <taxon>Coscinodiscophyceae</taxon>
        <taxon>Thalassiosirophycidae</taxon>
        <taxon>Stephanodiscales</taxon>
        <taxon>Stephanodiscaceae</taxon>
        <taxon>Cyclotella</taxon>
    </lineage>
</organism>
<name>A0ABD3P6S0_9STRA</name>
<dbReference type="Proteomes" id="UP001516023">
    <property type="component" value="Unassembled WGS sequence"/>
</dbReference>
<proteinExistence type="predicted"/>
<dbReference type="EMBL" id="JABMIG020000249">
    <property type="protein sequence ID" value="KAL3783880.1"/>
    <property type="molecule type" value="Genomic_DNA"/>
</dbReference>
<keyword evidence="2" id="KW-1185">Reference proteome</keyword>
<protein>
    <submittedName>
        <fullName evidence="1">Uncharacterized protein</fullName>
    </submittedName>
</protein>
<accession>A0ABD3P6S0</accession>
<comment type="caution">
    <text evidence="1">The sequence shown here is derived from an EMBL/GenBank/DDBJ whole genome shotgun (WGS) entry which is preliminary data.</text>
</comment>
<dbReference type="AlphaFoldDB" id="A0ABD3P6S0"/>
<reference evidence="1 2" key="1">
    <citation type="journal article" date="2020" name="G3 (Bethesda)">
        <title>Improved Reference Genome for Cyclotella cryptica CCMP332, a Model for Cell Wall Morphogenesis, Salinity Adaptation, and Lipid Production in Diatoms (Bacillariophyta).</title>
        <authorList>
            <person name="Roberts W.R."/>
            <person name="Downey K.M."/>
            <person name="Ruck E.C."/>
            <person name="Traller J.C."/>
            <person name="Alverson A.J."/>
        </authorList>
    </citation>
    <scope>NUCLEOTIDE SEQUENCE [LARGE SCALE GENOMIC DNA]</scope>
    <source>
        <strain evidence="1 2">CCMP332</strain>
    </source>
</reference>
<evidence type="ECO:0000313" key="1">
    <source>
        <dbReference type="EMBL" id="KAL3783880.1"/>
    </source>
</evidence>
<gene>
    <name evidence="1" type="ORF">HJC23_007985</name>
</gene>